<dbReference type="eggNOG" id="ENOG502ZB5I">
    <property type="taxonomic scope" value="Bacteria"/>
</dbReference>
<keyword evidence="2" id="KW-1185">Reference proteome</keyword>
<proteinExistence type="predicted"/>
<gene>
    <name evidence="1" type="ordered locus">Slin_6117</name>
</gene>
<dbReference type="RefSeq" id="WP_012930567.1">
    <property type="nucleotide sequence ID" value="NC_013730.1"/>
</dbReference>
<dbReference type="KEGG" id="sli:Slin_6117"/>
<evidence type="ECO:0000313" key="1">
    <source>
        <dbReference type="EMBL" id="ADB42079.1"/>
    </source>
</evidence>
<dbReference type="Proteomes" id="UP000002028">
    <property type="component" value="Chromosome"/>
</dbReference>
<dbReference type="HOGENOM" id="CLU_377125_0_0_10"/>
<dbReference type="AlphaFoldDB" id="D2QTE7"/>
<accession>D2QTE7</accession>
<evidence type="ECO:0000313" key="2">
    <source>
        <dbReference type="Proteomes" id="UP000002028"/>
    </source>
</evidence>
<name>D2QTE7_SPILD</name>
<sequence length="745" mass="80917">MSKTASTELRYNPFYAVRVGSTIDGNTSQFFPTVIADTDASDKPVAITTLSAEKDMRTSMTGESSYVYNDQMNQGSLGVAGSYGVSGVSKVSAAVSVYAGKSSASSSSSINLNYNVQLLAGVEYIDFDRLSPETLLNALKNGPRYRALAALTKFLDVKKAIQNRNLVEALKDPAQKEEIERVLAGWHNARENFFKQDGDGLVVGVMWGGLGTVSLQIDNTSGQSNWKYGGRGNFSYAGINGSVSVEAAYDGSQQRKNTDVKVSCSSVAMGGCISQQIADWEKKFTNLGFDKLADAKLLDSAPGIDTLNTTPTAPAFVEPTKDKGIAARIEAIRDLNGLEAFAIASAYDKASKDPKNKDLTLAQFIDQTKKPADTRAVDELTSNAANNDIDVLTTSGLEAGLEEESLLPPDDISEPALTRTADDFTVLGVWIANWADLFPWLATGYLNEVSTVEAAQQILAKQCMIQDLLTLTRLYRTLASTGLKYEQLGITAPFDQIANSFSQEYSWLKDNLDKNNAVRQSYGQLGIQARAIYGFWNTYGFLRGAELGLGLMLDDKSLTTTISKQEVADDFICQTYTLESCTFVTDTKTNYSGFASFLKLLPFITPDGKVYVFGPANMLVSEVTDEGIVLSKNPAKAMAFTADTTNKLLTNGNLKLYPIPFSGAEGVREWMGQSVSTNLASSITLKKRLNNVKDQLTELSTYSFSSDNWNNDANAQAPYSIRLIKTQYVGLMEAAQSVFNGKPHP</sequence>
<protein>
    <submittedName>
        <fullName evidence="1">Uncharacterized protein</fullName>
    </submittedName>
</protein>
<dbReference type="STRING" id="504472.Slin_6117"/>
<reference evidence="1 2" key="1">
    <citation type="journal article" date="2010" name="Stand. Genomic Sci.">
        <title>Complete genome sequence of Spirosoma linguale type strain (1).</title>
        <authorList>
            <person name="Lail K."/>
            <person name="Sikorski J."/>
            <person name="Saunders E."/>
            <person name="Lapidus A."/>
            <person name="Glavina Del Rio T."/>
            <person name="Copeland A."/>
            <person name="Tice H."/>
            <person name="Cheng J.-F."/>
            <person name="Lucas S."/>
            <person name="Nolan M."/>
            <person name="Bruce D."/>
            <person name="Goodwin L."/>
            <person name="Pitluck S."/>
            <person name="Ivanova N."/>
            <person name="Mavromatis K."/>
            <person name="Ovchinnikova G."/>
            <person name="Pati A."/>
            <person name="Chen A."/>
            <person name="Palaniappan K."/>
            <person name="Land M."/>
            <person name="Hauser L."/>
            <person name="Chang Y.-J."/>
            <person name="Jeffries C.D."/>
            <person name="Chain P."/>
            <person name="Brettin T."/>
            <person name="Detter J.C."/>
            <person name="Schuetze A."/>
            <person name="Rohde M."/>
            <person name="Tindall B.J."/>
            <person name="Goeker M."/>
            <person name="Bristow J."/>
            <person name="Eisen J.A."/>
            <person name="Markowitz V."/>
            <person name="Hugenholtz P."/>
            <person name="Kyrpides N.C."/>
            <person name="Klenk H.-P."/>
            <person name="Chen F."/>
        </authorList>
    </citation>
    <scope>NUCLEOTIDE SEQUENCE [LARGE SCALE GENOMIC DNA]</scope>
    <source>
        <strain evidence="2">ATCC 33905 / DSM 74 / LMG 10896 / Claus 1</strain>
    </source>
</reference>
<organism evidence="1 2">
    <name type="scientific">Spirosoma linguale (strain ATCC 33905 / DSM 74 / LMG 10896 / Claus 1)</name>
    <dbReference type="NCBI Taxonomy" id="504472"/>
    <lineage>
        <taxon>Bacteria</taxon>
        <taxon>Pseudomonadati</taxon>
        <taxon>Bacteroidota</taxon>
        <taxon>Cytophagia</taxon>
        <taxon>Cytophagales</taxon>
        <taxon>Cytophagaceae</taxon>
        <taxon>Spirosoma</taxon>
    </lineage>
</organism>
<dbReference type="EMBL" id="CP001769">
    <property type="protein sequence ID" value="ADB42079.1"/>
    <property type="molecule type" value="Genomic_DNA"/>
</dbReference>